<sequence>MASKVRTCINSEIGKLEAVLIHTPGSELENMTPDNAERSLYSDILNLQIALKEFRQLKGVLNVVSSTFEVKNLLQEILENKDVRTGLVKDVCSLEGVPDAQSLLLSSEADLLARQLIEGVALEKNTLTRYLSNERFLLKPLHNLFFTRDAAMGMNENILIGKMASGVRKRESLIMKAIFKYHPLFEASIIDPMHTSVGGLPNESVSIEGGDFLVAKEDVFIVGAGIRTSTQGIDFLIENLQNRKNGVYQVIVQELPSSPESFIHLDMVFTILDVDTCMV</sequence>
<dbReference type="PRINTS" id="PR01466">
    <property type="entry name" value="ARGDEIMINASE"/>
</dbReference>
<name>A0A3B0U3B5_9ZZZZ</name>
<organism evidence="2">
    <name type="scientific">hydrothermal vent metagenome</name>
    <dbReference type="NCBI Taxonomy" id="652676"/>
    <lineage>
        <taxon>unclassified sequences</taxon>
        <taxon>metagenomes</taxon>
        <taxon>ecological metagenomes</taxon>
    </lineage>
</organism>
<feature type="non-terminal residue" evidence="2">
    <location>
        <position position="279"/>
    </location>
</feature>
<proteinExistence type="predicted"/>
<dbReference type="Gene3D" id="3.75.10.10">
    <property type="entry name" value="L-arginine/glycine Amidinotransferase, Chain A"/>
    <property type="match status" value="1"/>
</dbReference>
<dbReference type="EC" id="3.5.3.6" evidence="2"/>
<dbReference type="PANTHER" id="PTHR47271:SF2">
    <property type="entry name" value="ARGININE DEIMINASE"/>
    <property type="match status" value="1"/>
</dbReference>
<dbReference type="InterPro" id="IPR003876">
    <property type="entry name" value="Arg_deiminase"/>
</dbReference>
<dbReference type="EMBL" id="UOEP01000196">
    <property type="protein sequence ID" value="VAW23470.1"/>
    <property type="molecule type" value="Genomic_DNA"/>
</dbReference>
<accession>A0A3B0U3B5</accession>
<protein>
    <submittedName>
        <fullName evidence="2">Arginine deiminase</fullName>
        <ecNumber evidence="2">3.5.3.6</ecNumber>
    </submittedName>
</protein>
<dbReference type="AlphaFoldDB" id="A0A3B0U3B5"/>
<dbReference type="GO" id="GO:0019546">
    <property type="term" value="P:L-arginine deiminase pathway"/>
    <property type="evidence" value="ECO:0007669"/>
    <property type="project" value="TreeGrafter"/>
</dbReference>
<evidence type="ECO:0000256" key="1">
    <source>
        <dbReference type="ARBA" id="ARBA00022801"/>
    </source>
</evidence>
<reference evidence="2" key="1">
    <citation type="submission" date="2018-06" db="EMBL/GenBank/DDBJ databases">
        <authorList>
            <person name="Zhirakovskaya E."/>
        </authorList>
    </citation>
    <scope>NUCLEOTIDE SEQUENCE</scope>
</reference>
<dbReference type="SUPFAM" id="SSF55909">
    <property type="entry name" value="Pentein"/>
    <property type="match status" value="1"/>
</dbReference>
<dbReference type="Pfam" id="PF02274">
    <property type="entry name" value="ADI"/>
    <property type="match status" value="1"/>
</dbReference>
<dbReference type="GO" id="GO:0016990">
    <property type="term" value="F:arginine deiminase activity"/>
    <property type="evidence" value="ECO:0007669"/>
    <property type="project" value="UniProtKB-EC"/>
</dbReference>
<keyword evidence="1 2" id="KW-0378">Hydrolase</keyword>
<dbReference type="PANTHER" id="PTHR47271">
    <property type="entry name" value="ARGININE DEIMINASE"/>
    <property type="match status" value="1"/>
</dbReference>
<gene>
    <name evidence="2" type="ORF">MNBD_BACTEROID01-593</name>
</gene>
<evidence type="ECO:0000313" key="2">
    <source>
        <dbReference type="EMBL" id="VAW23470.1"/>
    </source>
</evidence>